<evidence type="ECO:0000313" key="2">
    <source>
        <dbReference type="EMBL" id="WMV24412.1"/>
    </source>
</evidence>
<gene>
    <name evidence="2" type="ORF">MTR67_017797</name>
</gene>
<dbReference type="PROSITE" id="PS50011">
    <property type="entry name" value="PROTEIN_KINASE_DOM"/>
    <property type="match status" value="1"/>
</dbReference>
<dbReference type="PANTHER" id="PTHR48011">
    <property type="entry name" value="CCR4-NOT TRANSCRIPTIONAL COMPLEX SUBUNIT CAF120-RELATED"/>
    <property type="match status" value="1"/>
</dbReference>
<evidence type="ECO:0000259" key="1">
    <source>
        <dbReference type="PROSITE" id="PS50011"/>
    </source>
</evidence>
<dbReference type="GO" id="GO:0005524">
    <property type="term" value="F:ATP binding"/>
    <property type="evidence" value="ECO:0007669"/>
    <property type="project" value="InterPro"/>
</dbReference>
<dbReference type="Pfam" id="PF00069">
    <property type="entry name" value="Pkinase"/>
    <property type="match status" value="1"/>
</dbReference>
<protein>
    <recommendedName>
        <fullName evidence="1">Protein kinase domain-containing protein</fullName>
    </recommendedName>
</protein>
<organism evidence="2 3">
    <name type="scientific">Solanum verrucosum</name>
    <dbReference type="NCBI Taxonomy" id="315347"/>
    <lineage>
        <taxon>Eukaryota</taxon>
        <taxon>Viridiplantae</taxon>
        <taxon>Streptophyta</taxon>
        <taxon>Embryophyta</taxon>
        <taxon>Tracheophyta</taxon>
        <taxon>Spermatophyta</taxon>
        <taxon>Magnoliopsida</taxon>
        <taxon>eudicotyledons</taxon>
        <taxon>Gunneridae</taxon>
        <taxon>Pentapetalae</taxon>
        <taxon>asterids</taxon>
        <taxon>lamiids</taxon>
        <taxon>Solanales</taxon>
        <taxon>Solanaceae</taxon>
        <taxon>Solanoideae</taxon>
        <taxon>Solaneae</taxon>
        <taxon>Solanum</taxon>
    </lineage>
</organism>
<dbReference type="InterPro" id="IPR052751">
    <property type="entry name" value="Plant_MAPKKK"/>
</dbReference>
<keyword evidence="3" id="KW-1185">Reference proteome</keyword>
<proteinExistence type="predicted"/>
<dbReference type="Proteomes" id="UP001234989">
    <property type="component" value="Chromosome 4"/>
</dbReference>
<feature type="domain" description="Protein kinase" evidence="1">
    <location>
        <begin position="305"/>
        <end position="473"/>
    </location>
</feature>
<reference evidence="2" key="1">
    <citation type="submission" date="2023-08" db="EMBL/GenBank/DDBJ databases">
        <title>A de novo genome assembly of Solanum verrucosum Schlechtendal, a Mexican diploid species geographically isolated from the other diploid A-genome species in potato relatives.</title>
        <authorList>
            <person name="Hosaka K."/>
        </authorList>
    </citation>
    <scope>NUCLEOTIDE SEQUENCE</scope>
    <source>
        <tissue evidence="2">Young leaves</tissue>
    </source>
</reference>
<dbReference type="InterPro" id="IPR000719">
    <property type="entry name" value="Prot_kinase_dom"/>
</dbReference>
<dbReference type="InterPro" id="IPR011009">
    <property type="entry name" value="Kinase-like_dom_sf"/>
</dbReference>
<evidence type="ECO:0000313" key="3">
    <source>
        <dbReference type="Proteomes" id="UP001234989"/>
    </source>
</evidence>
<dbReference type="PANTHER" id="PTHR48011:SF64">
    <property type="entry name" value="MITOGEN-ACTIVATED PROTEIN KINASE KINASE KINASE 3-LIKE"/>
    <property type="match status" value="1"/>
</dbReference>
<accession>A0AAF0TL26</accession>
<dbReference type="InterPro" id="IPR008271">
    <property type="entry name" value="Ser/Thr_kinase_AS"/>
</dbReference>
<dbReference type="SUPFAM" id="SSF56112">
    <property type="entry name" value="Protein kinase-like (PK-like)"/>
    <property type="match status" value="1"/>
</dbReference>
<dbReference type="PROSITE" id="PS00108">
    <property type="entry name" value="PROTEIN_KINASE_ST"/>
    <property type="match status" value="1"/>
</dbReference>
<dbReference type="EMBL" id="CP133615">
    <property type="protein sequence ID" value="WMV24412.1"/>
    <property type="molecule type" value="Genomic_DNA"/>
</dbReference>
<dbReference type="GO" id="GO:0004672">
    <property type="term" value="F:protein kinase activity"/>
    <property type="evidence" value="ECO:0007669"/>
    <property type="project" value="InterPro"/>
</dbReference>
<dbReference type="AlphaFoldDB" id="A0AAF0TL26"/>
<sequence>MDFSDEQKVDTEVISGVNSIVPRMDQEYKAVTPINIVEPMVQIQEASSGEEKINELLENDDPKIMRMWNEDYGMINHPINVVENPAMEVEDVEVQIQGAAGVGSVVLEFENTMPENNLPKEPAHLQQDCPFGVNEDRIASFVGLLYGCGNSAIRNNQVQIQEAPGEENGQLELNTFSHIEQPMISDFANVKSNITMPEIYDTLAEYIGVDALMNLNNELLIHPFDFSERAIVESNQHPVQITQEAAGEENDMGDTLFELNQTPQEESETLCETEESSFVADLTEALSDHEPLKDISDAIRAKLLWKRGTTLGQGGFGIVSFAFTSNALFHGVTLPSPITVKSCNYSDSRSSKEEVEILRMFKHFPYIIHCFGANVSFEDNINLYNLLLEYASRGSLANRLQNCNSLPEVEVKKHMKNVLLGLSCIHNNGIIHCDIKLGNILLVIADFGLFVTLEQGMNQKTRSYQGNKKVYGT</sequence>
<dbReference type="Gene3D" id="1.10.510.10">
    <property type="entry name" value="Transferase(Phosphotransferase) domain 1"/>
    <property type="match status" value="1"/>
</dbReference>
<dbReference type="SMART" id="SM00220">
    <property type="entry name" value="S_TKc"/>
    <property type="match status" value="1"/>
</dbReference>
<dbReference type="GO" id="GO:0007165">
    <property type="term" value="P:signal transduction"/>
    <property type="evidence" value="ECO:0007669"/>
    <property type="project" value="TreeGrafter"/>
</dbReference>
<name>A0AAF0TL26_SOLVR</name>